<evidence type="ECO:0000313" key="3">
    <source>
        <dbReference type="Proteomes" id="UP000249248"/>
    </source>
</evidence>
<dbReference type="CDD" id="cd12105">
    <property type="entry name" value="HmuY"/>
    <property type="match status" value="1"/>
</dbReference>
<comment type="caution">
    <text evidence="2">The sequence shown here is derived from an EMBL/GenBank/DDBJ whole genome shotgun (WGS) entry which is preliminary data.</text>
</comment>
<dbReference type="EMBL" id="QKSB01000001">
    <property type="protein sequence ID" value="PZE18687.1"/>
    <property type="molecule type" value="Genomic_DNA"/>
</dbReference>
<sequence length="316" mass="36245">MKILILLLISLFIFSACEKGEIPIAAHENGDAQTASLPTTIYGNQTYFDFETNSFVSSNEKTDWDIAFGCGEFSAIIYVNTSKSSAIAKVENSTFEAVTNTSGLTFEFDSSTGFYDSLIISHWQPEDIFIIDLGYTQSGNHLGYRKLRLIENELNTCTFEYGNLNETNPKNITLAKDDTYNAIFYSLKNETTVTVEPPKTEWDIVFTQYIYYFHEFATPYSVTGVLMNRTNTKAYAVQNKSFLELAYESIDPNKFSFSLDAIGYEWKAFINNSYTIYPEHNFIIQTQEGFYYKLHFVDFYNKLGEKGFPVFEFQQL</sequence>
<protein>
    <recommendedName>
        <fullName evidence="4">HmuY protein</fullName>
    </recommendedName>
</protein>
<dbReference type="PROSITE" id="PS51257">
    <property type="entry name" value="PROKAR_LIPOPROTEIN"/>
    <property type="match status" value="1"/>
</dbReference>
<dbReference type="AlphaFoldDB" id="A0A2W1N2Z5"/>
<evidence type="ECO:0008006" key="4">
    <source>
        <dbReference type="Google" id="ProtNLM"/>
    </source>
</evidence>
<feature type="signal peptide" evidence="1">
    <location>
        <begin position="1"/>
        <end position="18"/>
    </location>
</feature>
<name>A0A2W1N2Z5_9FLAO</name>
<reference evidence="2 3" key="1">
    <citation type="submission" date="2018-06" db="EMBL/GenBank/DDBJ databases">
        <title>The draft genome sequence of Crocinitomix sp. SM1701.</title>
        <authorList>
            <person name="Zhang X."/>
        </authorList>
    </citation>
    <scope>NUCLEOTIDE SEQUENCE [LARGE SCALE GENOMIC DNA]</scope>
    <source>
        <strain evidence="2 3">SM1701</strain>
    </source>
</reference>
<gene>
    <name evidence="2" type="ORF">DNU06_02335</name>
</gene>
<accession>A0A2W1N2Z5</accession>
<dbReference type="Pfam" id="PF14064">
    <property type="entry name" value="HmuY"/>
    <property type="match status" value="2"/>
</dbReference>
<keyword evidence="3" id="KW-1185">Reference proteome</keyword>
<evidence type="ECO:0000256" key="1">
    <source>
        <dbReference type="SAM" id="SignalP"/>
    </source>
</evidence>
<organism evidence="2 3">
    <name type="scientific">Putridiphycobacter roseus</name>
    <dbReference type="NCBI Taxonomy" id="2219161"/>
    <lineage>
        <taxon>Bacteria</taxon>
        <taxon>Pseudomonadati</taxon>
        <taxon>Bacteroidota</taxon>
        <taxon>Flavobacteriia</taxon>
        <taxon>Flavobacteriales</taxon>
        <taxon>Crocinitomicaceae</taxon>
        <taxon>Putridiphycobacter</taxon>
    </lineage>
</organism>
<evidence type="ECO:0000313" key="2">
    <source>
        <dbReference type="EMBL" id="PZE18687.1"/>
    </source>
</evidence>
<dbReference type="OrthoDB" id="1091850at2"/>
<dbReference type="Proteomes" id="UP000249248">
    <property type="component" value="Unassembled WGS sequence"/>
</dbReference>
<dbReference type="InterPro" id="IPR025921">
    <property type="entry name" value="HmuY"/>
</dbReference>
<keyword evidence="1" id="KW-0732">Signal</keyword>
<proteinExistence type="predicted"/>
<dbReference type="RefSeq" id="WP_111061588.1">
    <property type="nucleotide sequence ID" value="NZ_JBHUCU010000007.1"/>
</dbReference>
<feature type="chain" id="PRO_5015948581" description="HmuY protein" evidence="1">
    <location>
        <begin position="19"/>
        <end position="316"/>
    </location>
</feature>